<name>A0ACB0XWZ2_MELEN</name>
<organism evidence="1 2">
    <name type="scientific">Meloidogyne enterolobii</name>
    <name type="common">Root-knot nematode worm</name>
    <name type="synonym">Meloidogyne mayaguensis</name>
    <dbReference type="NCBI Taxonomy" id="390850"/>
    <lineage>
        <taxon>Eukaryota</taxon>
        <taxon>Metazoa</taxon>
        <taxon>Ecdysozoa</taxon>
        <taxon>Nematoda</taxon>
        <taxon>Chromadorea</taxon>
        <taxon>Rhabditida</taxon>
        <taxon>Tylenchina</taxon>
        <taxon>Tylenchomorpha</taxon>
        <taxon>Tylenchoidea</taxon>
        <taxon>Meloidogynidae</taxon>
        <taxon>Meloidogyninae</taxon>
        <taxon>Meloidogyne</taxon>
    </lineage>
</organism>
<evidence type="ECO:0000313" key="2">
    <source>
        <dbReference type="Proteomes" id="UP001497535"/>
    </source>
</evidence>
<comment type="caution">
    <text evidence="1">The sequence shown here is derived from an EMBL/GenBank/DDBJ whole genome shotgun (WGS) entry which is preliminary data.</text>
</comment>
<dbReference type="Proteomes" id="UP001497535">
    <property type="component" value="Unassembled WGS sequence"/>
</dbReference>
<reference evidence="1" key="1">
    <citation type="submission" date="2023-11" db="EMBL/GenBank/DDBJ databases">
        <authorList>
            <person name="Poullet M."/>
        </authorList>
    </citation>
    <scope>NUCLEOTIDE SEQUENCE</scope>
    <source>
        <strain evidence="1">E1834</strain>
    </source>
</reference>
<keyword evidence="2" id="KW-1185">Reference proteome</keyword>
<protein>
    <submittedName>
        <fullName evidence="1">Uncharacterized protein</fullName>
    </submittedName>
</protein>
<sequence>MFNQKFTAIIILFFVLKNYSEGVGKGGKGKSLASVHHPENPICIYGQQNQGSSGVGTSSAPVATPGNCSCKWNECGQVFDNVDTLLEHVYNEHALMQKV</sequence>
<dbReference type="EMBL" id="CAVMJV010000003">
    <property type="protein sequence ID" value="CAK5021008.1"/>
    <property type="molecule type" value="Genomic_DNA"/>
</dbReference>
<accession>A0ACB0XWZ2</accession>
<proteinExistence type="predicted"/>
<evidence type="ECO:0000313" key="1">
    <source>
        <dbReference type="EMBL" id="CAK5021008.1"/>
    </source>
</evidence>
<gene>
    <name evidence="1" type="ORF">MENTE1834_LOCUS4601</name>
</gene>